<gene>
    <name evidence="1" type="ORF">Pmar_PMAR008362</name>
</gene>
<evidence type="ECO:0000313" key="1">
    <source>
        <dbReference type="EMBL" id="EER14395.1"/>
    </source>
</evidence>
<proteinExistence type="predicted"/>
<dbReference type="InParanoid" id="C5KM98"/>
<dbReference type="RefSeq" id="XP_002782600.1">
    <property type="nucleotide sequence ID" value="XM_002782554.1"/>
</dbReference>
<name>C5KM98_PERM5</name>
<dbReference type="GeneID" id="9044761"/>
<dbReference type="Proteomes" id="UP000007800">
    <property type="component" value="Unassembled WGS sequence"/>
</dbReference>
<feature type="non-terminal residue" evidence="1">
    <location>
        <position position="51"/>
    </location>
</feature>
<protein>
    <submittedName>
        <fullName evidence="1">Uncharacterized protein</fullName>
    </submittedName>
</protein>
<evidence type="ECO:0000313" key="2">
    <source>
        <dbReference type="Proteomes" id="UP000007800"/>
    </source>
</evidence>
<accession>C5KM98</accession>
<reference evidence="1 2" key="1">
    <citation type="submission" date="2008-07" db="EMBL/GenBank/DDBJ databases">
        <authorList>
            <person name="El-Sayed N."/>
            <person name="Caler E."/>
            <person name="Inman J."/>
            <person name="Amedeo P."/>
            <person name="Hass B."/>
            <person name="Wortman J."/>
        </authorList>
    </citation>
    <scope>NUCLEOTIDE SEQUENCE [LARGE SCALE GENOMIC DNA]</scope>
    <source>
        <strain evidence="2">ATCC 50983 / TXsc</strain>
    </source>
</reference>
<dbReference type="EMBL" id="GG674279">
    <property type="protein sequence ID" value="EER14395.1"/>
    <property type="molecule type" value="Genomic_DNA"/>
</dbReference>
<keyword evidence="2" id="KW-1185">Reference proteome</keyword>
<dbReference type="AlphaFoldDB" id="C5KM98"/>
<organism evidence="2">
    <name type="scientific">Perkinsus marinus (strain ATCC 50983 / TXsc)</name>
    <dbReference type="NCBI Taxonomy" id="423536"/>
    <lineage>
        <taxon>Eukaryota</taxon>
        <taxon>Sar</taxon>
        <taxon>Alveolata</taxon>
        <taxon>Perkinsozoa</taxon>
        <taxon>Perkinsea</taxon>
        <taxon>Perkinsida</taxon>
        <taxon>Perkinsidae</taxon>
        <taxon>Perkinsus</taxon>
    </lineage>
</organism>
<sequence length="51" mass="5349">MAGLDETAAAMERHHLVVMEDTLSSSSSRAMAVNLLLNIGPVPISGCILLL</sequence>